<proteinExistence type="predicted"/>
<reference evidence="1 2" key="1">
    <citation type="submission" date="2017-08" db="EMBL/GenBank/DDBJ databases">
        <title>Infants hospitalized years apart are colonized by the same room-sourced microbial strains.</title>
        <authorList>
            <person name="Brooks B."/>
            <person name="Olm M.R."/>
            <person name="Firek B.A."/>
            <person name="Baker R."/>
            <person name="Thomas B.C."/>
            <person name="Morowitz M.J."/>
            <person name="Banfield J.F."/>
        </authorList>
    </citation>
    <scope>NUCLEOTIDE SEQUENCE [LARGE SCALE GENOMIC DNA]</scope>
    <source>
        <strain evidence="1">S2_003_000_R2_14</strain>
    </source>
</reference>
<protein>
    <submittedName>
        <fullName evidence="1">Uncharacterized protein</fullName>
    </submittedName>
</protein>
<gene>
    <name evidence="1" type="ORF">DI536_12935</name>
</gene>
<sequence length="240" mass="25505">MPRTLLALALCPLVSCSDGALPLSEWEGGGIDCIAFEEPEGVVPRLACQLLLPDEPTVDDTREGSLCFFADALTVSASRGAVTSSPGGKATRTTTTIPTAPVEVPFCAKPSFEVTELDTEVTLSDGKTSATIVIARAPSVPLKADKTTASVALQETIELRRVDDGAFVVPILKDSTWQFGGGAEVSDTVVPIIPTSDAPRGLQTVRLQHRLSLPAPESSFFMRKNVEWWVVSKLDVTVLP</sequence>
<dbReference type="Proteomes" id="UP000249061">
    <property type="component" value="Unassembled WGS sequence"/>
</dbReference>
<accession>A0A2W5TCK2</accession>
<name>A0A2W5TCK2_9BACT</name>
<dbReference type="AlphaFoldDB" id="A0A2W5TCK2"/>
<organism evidence="1 2">
    <name type="scientific">Archangium gephyra</name>
    <dbReference type="NCBI Taxonomy" id="48"/>
    <lineage>
        <taxon>Bacteria</taxon>
        <taxon>Pseudomonadati</taxon>
        <taxon>Myxococcota</taxon>
        <taxon>Myxococcia</taxon>
        <taxon>Myxococcales</taxon>
        <taxon>Cystobacterineae</taxon>
        <taxon>Archangiaceae</taxon>
        <taxon>Archangium</taxon>
    </lineage>
</organism>
<evidence type="ECO:0000313" key="1">
    <source>
        <dbReference type="EMBL" id="PZR13189.1"/>
    </source>
</evidence>
<evidence type="ECO:0000313" key="2">
    <source>
        <dbReference type="Proteomes" id="UP000249061"/>
    </source>
</evidence>
<comment type="caution">
    <text evidence="1">The sequence shown here is derived from an EMBL/GenBank/DDBJ whole genome shotgun (WGS) entry which is preliminary data.</text>
</comment>
<dbReference type="EMBL" id="QFQP01000010">
    <property type="protein sequence ID" value="PZR13189.1"/>
    <property type="molecule type" value="Genomic_DNA"/>
</dbReference>